<evidence type="ECO:0000256" key="4">
    <source>
        <dbReference type="ARBA" id="ARBA00013251"/>
    </source>
</evidence>
<dbReference type="EMBL" id="CP162551">
    <property type="protein sequence ID" value="XDI36350.1"/>
    <property type="molecule type" value="Genomic_DNA"/>
</dbReference>
<comment type="pathway">
    <text evidence="1">Purine metabolism; ppGpp biosynthesis; ppGpp from GTP: step 1/2.</text>
</comment>
<proteinExistence type="inferred from homology"/>
<keyword evidence="6" id="KW-0547">Nucleotide-binding</keyword>
<dbReference type="PANTHER" id="PTHR47837">
    <property type="entry name" value="GTP PYROPHOSPHOKINASE YJBM"/>
    <property type="match status" value="1"/>
</dbReference>
<dbReference type="Pfam" id="PF04607">
    <property type="entry name" value="RelA_SpoT"/>
    <property type="match status" value="1"/>
</dbReference>
<sequence length="210" mass="24713">MSDWGTFLMPYKQAVEELKIKLKGIREQYQRSSHHTPIEFVTGRVKPISSILDKAKRKNIPLNELEDNMQDLAGVRIVTQFVEDIETVVNLIRTRGDFEIIEERDYIIEKKPSGYRSYHLVLRYPVQTIEGEKKILVELQVRTLAMNFWATIEHSLNYKYSGEIPEDIKMRLKRAAEAAFKLDEEMSIIRDEVRDAQEIFIQKQEQGRKL</sequence>
<keyword evidence="5" id="KW-0808">Transferase</keyword>
<name>A0AB39BSF9_9BACI</name>
<protein>
    <recommendedName>
        <fullName evidence="4">GTP diphosphokinase</fullName>
        <ecNumber evidence="4">2.7.6.5</ecNumber>
    </recommendedName>
</protein>
<keyword evidence="9" id="KW-0342">GTP-binding</keyword>
<gene>
    <name evidence="11" type="ORF">AB3N04_16845</name>
</gene>
<dbReference type="RefSeq" id="WP_368503806.1">
    <property type="nucleotide sequence ID" value="NZ_CP162551.1"/>
</dbReference>
<dbReference type="Gene3D" id="1.10.287.860">
    <property type="entry name" value="Nucleotidyltransferase"/>
    <property type="match status" value="1"/>
</dbReference>
<dbReference type="GO" id="GO:0005524">
    <property type="term" value="F:ATP binding"/>
    <property type="evidence" value="ECO:0007669"/>
    <property type="project" value="UniProtKB-KW"/>
</dbReference>
<dbReference type="InterPro" id="IPR052366">
    <property type="entry name" value="GTP_Pyrophosphokinase"/>
</dbReference>
<evidence type="ECO:0000256" key="6">
    <source>
        <dbReference type="ARBA" id="ARBA00022741"/>
    </source>
</evidence>
<dbReference type="FunFam" id="3.30.460.10:FF:000012">
    <property type="entry name" value="GTP pyrophosphokinase YjbM"/>
    <property type="match status" value="1"/>
</dbReference>
<comment type="similarity">
    <text evidence="2">Belongs to the RelA/SpoT family.</text>
</comment>
<reference evidence="11" key="1">
    <citation type="submission" date="2024-07" db="EMBL/GenBank/DDBJ databases">
        <title>Identification and characteristics of an arsenic-resistant bacterial isolate, which belongs to a novel species.</title>
        <authorList>
            <person name="Juszczyk A."/>
            <person name="Kowalczyk A."/>
            <person name="Was K."/>
            <person name="Kosowicz W."/>
            <person name="Budzyn A."/>
            <person name="Latowski D."/>
        </authorList>
    </citation>
    <scope>NUCLEOTIDE SEQUENCE</scope>
    <source>
        <strain evidence="11">As8PL</strain>
    </source>
</reference>
<evidence type="ECO:0000256" key="5">
    <source>
        <dbReference type="ARBA" id="ARBA00022679"/>
    </source>
</evidence>
<evidence type="ECO:0000256" key="1">
    <source>
        <dbReference type="ARBA" id="ARBA00004976"/>
    </source>
</evidence>
<evidence type="ECO:0000259" key="10">
    <source>
        <dbReference type="SMART" id="SM00954"/>
    </source>
</evidence>
<dbReference type="GO" id="GO:0005525">
    <property type="term" value="F:GTP binding"/>
    <property type="evidence" value="ECO:0007669"/>
    <property type="project" value="UniProtKB-KW"/>
</dbReference>
<evidence type="ECO:0000256" key="3">
    <source>
        <dbReference type="ARBA" id="ARBA00011881"/>
    </source>
</evidence>
<feature type="domain" description="RelA/SpoT" evidence="10">
    <location>
        <begin position="43"/>
        <end position="164"/>
    </location>
</feature>
<dbReference type="AlphaFoldDB" id="A0AB39BSF9"/>
<keyword evidence="7" id="KW-0418">Kinase</keyword>
<dbReference type="FunFam" id="1.10.287.860:FF:000001">
    <property type="entry name" value="GTP pyrophosphokinase YjbM"/>
    <property type="match status" value="1"/>
</dbReference>
<dbReference type="GO" id="GO:0016301">
    <property type="term" value="F:kinase activity"/>
    <property type="evidence" value="ECO:0007669"/>
    <property type="project" value="UniProtKB-KW"/>
</dbReference>
<dbReference type="PANTHER" id="PTHR47837:SF1">
    <property type="entry name" value="GTP PYROPHOSPHOKINASE YJBM"/>
    <property type="match status" value="1"/>
</dbReference>
<evidence type="ECO:0000256" key="9">
    <source>
        <dbReference type="ARBA" id="ARBA00023134"/>
    </source>
</evidence>
<dbReference type="GO" id="GO:0015969">
    <property type="term" value="P:guanosine tetraphosphate metabolic process"/>
    <property type="evidence" value="ECO:0007669"/>
    <property type="project" value="InterPro"/>
</dbReference>
<dbReference type="InterPro" id="IPR043519">
    <property type="entry name" value="NT_sf"/>
</dbReference>
<keyword evidence="8" id="KW-0067">ATP-binding</keyword>
<dbReference type="GO" id="GO:0008728">
    <property type="term" value="F:GTP diphosphokinase activity"/>
    <property type="evidence" value="ECO:0007669"/>
    <property type="project" value="UniProtKB-EC"/>
</dbReference>
<dbReference type="InterPro" id="IPR007685">
    <property type="entry name" value="RelA_SpoT"/>
</dbReference>
<dbReference type="CDD" id="cd05399">
    <property type="entry name" value="NT_Rel-Spo_like"/>
    <property type="match status" value="1"/>
</dbReference>
<organism evidence="11">
    <name type="scientific">Alkalihalophilus sp. As8PL</name>
    <dbReference type="NCBI Taxonomy" id="3237103"/>
    <lineage>
        <taxon>Bacteria</taxon>
        <taxon>Bacillati</taxon>
        <taxon>Bacillota</taxon>
        <taxon>Bacilli</taxon>
        <taxon>Bacillales</taxon>
        <taxon>Bacillaceae</taxon>
        <taxon>Alkalihalophilus</taxon>
    </lineage>
</organism>
<dbReference type="SMART" id="SM00954">
    <property type="entry name" value="RelA_SpoT"/>
    <property type="match status" value="1"/>
</dbReference>
<comment type="subunit">
    <text evidence="3">Homotetramer.</text>
</comment>
<evidence type="ECO:0000256" key="7">
    <source>
        <dbReference type="ARBA" id="ARBA00022777"/>
    </source>
</evidence>
<dbReference type="Gene3D" id="3.30.460.10">
    <property type="entry name" value="Beta Polymerase, domain 2"/>
    <property type="match status" value="1"/>
</dbReference>
<evidence type="ECO:0000313" key="11">
    <source>
        <dbReference type="EMBL" id="XDI36350.1"/>
    </source>
</evidence>
<dbReference type="EC" id="2.7.6.5" evidence="4"/>
<evidence type="ECO:0000256" key="2">
    <source>
        <dbReference type="ARBA" id="ARBA00007476"/>
    </source>
</evidence>
<accession>A0AB39BSF9</accession>
<evidence type="ECO:0000256" key="8">
    <source>
        <dbReference type="ARBA" id="ARBA00022840"/>
    </source>
</evidence>
<dbReference type="SUPFAM" id="SSF81301">
    <property type="entry name" value="Nucleotidyltransferase"/>
    <property type="match status" value="1"/>
</dbReference>